<evidence type="ECO:0000313" key="3">
    <source>
        <dbReference type="EMBL" id="XDO96431.1"/>
    </source>
</evidence>
<protein>
    <submittedName>
        <fullName evidence="3">Response regulator</fullName>
    </submittedName>
</protein>
<dbReference type="InterPro" id="IPR001789">
    <property type="entry name" value="Sig_transdc_resp-reg_receiver"/>
</dbReference>
<organism evidence="3">
    <name type="scientific">Caulobacter sp. 73W</name>
    <dbReference type="NCBI Taxonomy" id="3161137"/>
    <lineage>
        <taxon>Bacteria</taxon>
        <taxon>Pseudomonadati</taxon>
        <taxon>Pseudomonadota</taxon>
        <taxon>Alphaproteobacteria</taxon>
        <taxon>Caulobacterales</taxon>
        <taxon>Caulobacteraceae</taxon>
        <taxon>Caulobacter</taxon>
    </lineage>
</organism>
<dbReference type="Gene3D" id="3.40.50.2300">
    <property type="match status" value="1"/>
</dbReference>
<sequence>MRAKVVNGQTHARAAGQRVLIIEDDDIAADLLAIYVSDLGYTNVLRATTESGAVAATAEFAPDLILADVRLGEGGDGINAVRLANKKIGTALVYVTSHPQLTREESKAVTLPKADLTGDRLAQAIEAALLIRFLQ</sequence>
<dbReference type="AlphaFoldDB" id="A0AB39KSG1"/>
<reference evidence="3" key="1">
    <citation type="submission" date="2024-06" db="EMBL/GenBank/DDBJ databases">
        <title>Caulobacter inopinatus, sp. nov.</title>
        <authorList>
            <person name="Donachie S.P."/>
        </authorList>
    </citation>
    <scope>NUCLEOTIDE SEQUENCE</scope>
    <source>
        <strain evidence="3">73W</strain>
    </source>
</reference>
<feature type="modified residue" description="4-aspartylphosphate" evidence="1">
    <location>
        <position position="68"/>
    </location>
</feature>
<dbReference type="SUPFAM" id="SSF52172">
    <property type="entry name" value="CheY-like"/>
    <property type="match status" value="1"/>
</dbReference>
<evidence type="ECO:0000256" key="1">
    <source>
        <dbReference type="PROSITE-ProRule" id="PRU00169"/>
    </source>
</evidence>
<dbReference type="EMBL" id="CP158375">
    <property type="protein sequence ID" value="XDO96431.1"/>
    <property type="molecule type" value="Genomic_DNA"/>
</dbReference>
<keyword evidence="1" id="KW-0597">Phosphoprotein</keyword>
<dbReference type="SMART" id="SM00448">
    <property type="entry name" value="REC"/>
    <property type="match status" value="1"/>
</dbReference>
<dbReference type="RefSeq" id="WP_369059283.1">
    <property type="nucleotide sequence ID" value="NZ_CP158375.1"/>
</dbReference>
<proteinExistence type="predicted"/>
<gene>
    <name evidence="3" type="ORF">ABOZ73_16905</name>
</gene>
<accession>A0AB39KSG1</accession>
<dbReference type="PROSITE" id="PS50110">
    <property type="entry name" value="RESPONSE_REGULATORY"/>
    <property type="match status" value="1"/>
</dbReference>
<dbReference type="GO" id="GO:0000160">
    <property type="term" value="P:phosphorelay signal transduction system"/>
    <property type="evidence" value="ECO:0007669"/>
    <property type="project" value="InterPro"/>
</dbReference>
<feature type="domain" description="Response regulatory" evidence="2">
    <location>
        <begin position="18"/>
        <end position="135"/>
    </location>
</feature>
<evidence type="ECO:0000259" key="2">
    <source>
        <dbReference type="PROSITE" id="PS50110"/>
    </source>
</evidence>
<dbReference type="InterPro" id="IPR011006">
    <property type="entry name" value="CheY-like_superfamily"/>
</dbReference>
<name>A0AB39KSG1_9CAUL</name>
<dbReference type="Pfam" id="PF00072">
    <property type="entry name" value="Response_reg"/>
    <property type="match status" value="1"/>
</dbReference>